<keyword evidence="8" id="KW-0406">Ion transport</keyword>
<keyword evidence="4" id="KW-0138">CF(0)</keyword>
<keyword evidence="5 12" id="KW-0812">Transmembrane</keyword>
<keyword evidence="3" id="KW-0813">Transport</keyword>
<dbReference type="PROSITE" id="PS00449">
    <property type="entry name" value="ATPASE_A"/>
    <property type="match status" value="1"/>
</dbReference>
<evidence type="ECO:0000256" key="6">
    <source>
        <dbReference type="ARBA" id="ARBA00022781"/>
    </source>
</evidence>
<evidence type="ECO:0000256" key="11">
    <source>
        <dbReference type="RuleBase" id="RU004450"/>
    </source>
</evidence>
<evidence type="ECO:0000256" key="4">
    <source>
        <dbReference type="ARBA" id="ARBA00022547"/>
    </source>
</evidence>
<dbReference type="PANTHER" id="PTHR11410:SF0">
    <property type="entry name" value="ATP SYNTHASE SUBUNIT A"/>
    <property type="match status" value="1"/>
</dbReference>
<keyword evidence="6" id="KW-0375">Hydrogen ion transport</keyword>
<keyword evidence="13" id="KW-0496">Mitochondrion</keyword>
<evidence type="ECO:0000256" key="7">
    <source>
        <dbReference type="ARBA" id="ARBA00022989"/>
    </source>
</evidence>
<reference evidence="13" key="1">
    <citation type="submission" date="2022-04" db="EMBL/GenBank/DDBJ databases">
        <title>Mitochondrial genome fragmentation occurred three times independently in menoponidae chewing lice.</title>
        <authorList>
            <person name="Dong Y."/>
            <person name="Shao R."/>
        </authorList>
    </citation>
    <scope>NUCLEOTIDE SEQUENCE</scope>
</reference>
<feature type="transmembrane region" description="Helical" evidence="12">
    <location>
        <begin position="192"/>
        <end position="214"/>
    </location>
</feature>
<feature type="transmembrane region" description="Helical" evidence="12">
    <location>
        <begin position="93"/>
        <end position="113"/>
    </location>
</feature>
<dbReference type="AlphaFoldDB" id="A0A9Y1YSA3"/>
<dbReference type="GO" id="GO:0046933">
    <property type="term" value="F:proton-transporting ATP synthase activity, rotational mechanism"/>
    <property type="evidence" value="ECO:0007669"/>
    <property type="project" value="TreeGrafter"/>
</dbReference>
<evidence type="ECO:0000256" key="10">
    <source>
        <dbReference type="ARBA" id="ARBA00023310"/>
    </source>
</evidence>
<name>A0A9Y1YSA3_9NEOP</name>
<feature type="transmembrane region" description="Helical" evidence="12">
    <location>
        <begin position="159"/>
        <end position="180"/>
    </location>
</feature>
<dbReference type="SUPFAM" id="SSF81336">
    <property type="entry name" value="F1F0 ATP synthase subunit A"/>
    <property type="match status" value="1"/>
</dbReference>
<evidence type="ECO:0000256" key="5">
    <source>
        <dbReference type="ARBA" id="ARBA00022692"/>
    </source>
</evidence>
<dbReference type="InterPro" id="IPR035908">
    <property type="entry name" value="F0_ATP_A_sf"/>
</dbReference>
<dbReference type="InterPro" id="IPR045083">
    <property type="entry name" value="ATP_synth_F0_asu_bact/mt"/>
</dbReference>
<evidence type="ECO:0000256" key="2">
    <source>
        <dbReference type="ARBA" id="ARBA00006810"/>
    </source>
</evidence>
<dbReference type="InterPro" id="IPR000568">
    <property type="entry name" value="ATP_synth_F0_asu"/>
</dbReference>
<evidence type="ECO:0000313" key="13">
    <source>
        <dbReference type="EMBL" id="WIM51515.1"/>
    </source>
</evidence>
<feature type="transmembrane region" description="Helical" evidence="12">
    <location>
        <begin position="120"/>
        <end position="139"/>
    </location>
</feature>
<evidence type="ECO:0000256" key="1">
    <source>
        <dbReference type="ARBA" id="ARBA00004141"/>
    </source>
</evidence>
<evidence type="ECO:0000256" key="8">
    <source>
        <dbReference type="ARBA" id="ARBA00023065"/>
    </source>
</evidence>
<dbReference type="InterPro" id="IPR023011">
    <property type="entry name" value="ATP_synth_F0_asu_AS"/>
</dbReference>
<dbReference type="PANTHER" id="PTHR11410">
    <property type="entry name" value="ATP SYNTHASE SUBUNIT A"/>
    <property type="match status" value="1"/>
</dbReference>
<proteinExistence type="inferred from homology"/>
<dbReference type="RefSeq" id="YP_010890509.1">
    <property type="nucleotide sequence ID" value="NC_080975.1"/>
</dbReference>
<dbReference type="NCBIfam" id="TIGR01131">
    <property type="entry name" value="ATP_synt_6_or_A"/>
    <property type="match status" value="1"/>
</dbReference>
<dbReference type="PRINTS" id="PR00123">
    <property type="entry name" value="ATPASEA"/>
</dbReference>
<feature type="transmembrane region" description="Helical" evidence="12">
    <location>
        <begin position="65"/>
        <end position="87"/>
    </location>
</feature>
<evidence type="ECO:0000256" key="9">
    <source>
        <dbReference type="ARBA" id="ARBA00023136"/>
    </source>
</evidence>
<dbReference type="GO" id="GO:0045259">
    <property type="term" value="C:proton-transporting ATP synthase complex"/>
    <property type="evidence" value="ECO:0007669"/>
    <property type="project" value="UniProtKB-KW"/>
</dbReference>
<comment type="similarity">
    <text evidence="2">Belongs to the ATPase A chain family.</text>
</comment>
<accession>A0A9Y1YSA3</accession>
<dbReference type="Gene3D" id="1.20.120.220">
    <property type="entry name" value="ATP synthase, F0 complex, subunit A"/>
    <property type="match status" value="1"/>
</dbReference>
<keyword evidence="10" id="KW-0066">ATP synthesis</keyword>
<protein>
    <recommendedName>
        <fullName evidence="11">ATP synthase subunit a</fullName>
    </recommendedName>
</protein>
<dbReference type="GO" id="GO:0005743">
    <property type="term" value="C:mitochondrial inner membrane"/>
    <property type="evidence" value="ECO:0007669"/>
    <property type="project" value="UniProtKB-SubCell"/>
</dbReference>
<sequence>MTSLLSTFDPCSNLLISNWIFLFILIVIFPMSSFFWKSLSLVQQGYFILVEVLTSLFNNKMKTELMFVSVFLFLLMINLSGLIPYGFSLTSHYSFNFSLGLTLWLSTMIWGFSKNLNSNIAHLTPMGCPLGLVPFMVLVESISMLIRPITLSLRLMSNMLAGHMIISLLCGACYSMSFLLKPSFFLLEIGFLMFELGVAFIQTYVFSMLMSLYWEETE</sequence>
<dbReference type="EMBL" id="ON204018">
    <property type="protein sequence ID" value="WIM51515.1"/>
    <property type="molecule type" value="Genomic_DNA"/>
</dbReference>
<feature type="transmembrane region" description="Helical" evidence="12">
    <location>
        <begin position="12"/>
        <end position="35"/>
    </location>
</feature>
<geneLocation type="mitochondrion" evidence="13"/>
<organism evidence="13">
    <name type="scientific">Colpocephalum eucarenum</name>
    <dbReference type="NCBI Taxonomy" id="2965266"/>
    <lineage>
        <taxon>Eukaryota</taxon>
        <taxon>Metazoa</taxon>
        <taxon>Ecdysozoa</taxon>
        <taxon>Arthropoda</taxon>
        <taxon>Hexapoda</taxon>
        <taxon>Insecta</taxon>
        <taxon>Pterygota</taxon>
        <taxon>Neoptera</taxon>
        <taxon>Paraneoptera</taxon>
        <taxon>Psocodea</taxon>
        <taxon>Troctomorpha</taxon>
        <taxon>Phthiraptera</taxon>
        <taxon>Amblycera</taxon>
        <taxon>Menoponidae</taxon>
        <taxon>Colpocephalum</taxon>
    </lineage>
</organism>
<keyword evidence="9 12" id="KW-0472">Membrane</keyword>
<keyword evidence="7 12" id="KW-1133">Transmembrane helix</keyword>
<gene>
    <name evidence="13" type="primary">atp6</name>
</gene>
<comment type="subcellular location">
    <subcellularLocation>
        <location evidence="1">Membrane</location>
        <topology evidence="1">Multi-pass membrane protein</topology>
    </subcellularLocation>
    <subcellularLocation>
        <location evidence="11">Mitochondrion inner membrane</location>
        <topology evidence="11">Multi-pass membrane protein</topology>
    </subcellularLocation>
</comment>
<dbReference type="Pfam" id="PF00119">
    <property type="entry name" value="ATP-synt_A"/>
    <property type="match status" value="1"/>
</dbReference>
<dbReference type="CDD" id="cd00310">
    <property type="entry name" value="ATP-synt_Fo_a_6"/>
    <property type="match status" value="1"/>
</dbReference>
<evidence type="ECO:0000256" key="12">
    <source>
        <dbReference type="SAM" id="Phobius"/>
    </source>
</evidence>
<evidence type="ECO:0000256" key="3">
    <source>
        <dbReference type="ARBA" id="ARBA00022448"/>
    </source>
</evidence>
<dbReference type="GeneID" id="83244114"/>